<name>A0A1I7Z640_9BILA</name>
<dbReference type="AlphaFoldDB" id="A0A1I7Z640"/>
<proteinExistence type="inferred from homology"/>
<dbReference type="Gene3D" id="1.20.120.900">
    <property type="entry name" value="Pex19, mPTS binding domain"/>
    <property type="match status" value="1"/>
</dbReference>
<dbReference type="Pfam" id="PF04614">
    <property type="entry name" value="Pex19"/>
    <property type="match status" value="1"/>
</dbReference>
<dbReference type="PANTHER" id="PTHR12774:SF2">
    <property type="entry name" value="PEROXISOMAL BIOGENESIS FACTOR 19"/>
    <property type="match status" value="1"/>
</dbReference>
<reference evidence="5" key="1">
    <citation type="submission" date="2016-11" db="UniProtKB">
        <authorList>
            <consortium name="WormBaseParasite"/>
        </authorList>
    </citation>
    <scope>IDENTIFICATION</scope>
</reference>
<sequence length="306" mass="33543">MERADLGITASDVSGRLHWITLPLAFPPTVAHFFTASQIPVVAVPKTAMGDSGEQKEAKEVTNPDELSTLLDNALADFGKQRNTDDDIDALMNDFDQQAAKKAAADFQKMLTEMIEVQQESSKKAAEGAAPEESEEMRSLTEAMSKMAETSGNLANAPDDKSFLEALMKMEGGDSPMEPFMSMMMQAFMAKDVMYPPLKELADGFPGYLEEHKDSLDAETLEKYEKQQEVVGRICAEYETDVDEANQAANHERFERLGKLLVELQTYGYPPQELAGSLPPGWSLDGEGGVPKLEDPSKAAESCVLM</sequence>
<evidence type="ECO:0000313" key="4">
    <source>
        <dbReference type="Proteomes" id="UP000095287"/>
    </source>
</evidence>
<dbReference type="InterPro" id="IPR006708">
    <property type="entry name" value="Pex19"/>
</dbReference>
<dbReference type="Proteomes" id="UP000095287">
    <property type="component" value="Unplaced"/>
</dbReference>
<evidence type="ECO:0000256" key="3">
    <source>
        <dbReference type="SAM" id="MobiDB-lite"/>
    </source>
</evidence>
<dbReference type="GO" id="GO:0033328">
    <property type="term" value="F:peroxisome membrane targeting sequence binding"/>
    <property type="evidence" value="ECO:0007669"/>
    <property type="project" value="TreeGrafter"/>
</dbReference>
<feature type="region of interest" description="Disordered" evidence="3">
    <location>
        <begin position="278"/>
        <end position="301"/>
    </location>
</feature>
<dbReference type="GO" id="GO:0045046">
    <property type="term" value="P:protein import into peroxisome membrane"/>
    <property type="evidence" value="ECO:0007669"/>
    <property type="project" value="TreeGrafter"/>
</dbReference>
<evidence type="ECO:0000256" key="2">
    <source>
        <dbReference type="ARBA" id="ARBA00029688"/>
    </source>
</evidence>
<dbReference type="PANTHER" id="PTHR12774">
    <property type="entry name" value="PEROXISOMAL BIOGENESIS FACTOR 19"/>
    <property type="match status" value="1"/>
</dbReference>
<comment type="similarity">
    <text evidence="1">Belongs to the peroxin-19 family.</text>
</comment>
<dbReference type="WBParaSite" id="L893_g23149.t1">
    <property type="protein sequence ID" value="L893_g23149.t1"/>
    <property type="gene ID" value="L893_g23149"/>
</dbReference>
<feature type="region of interest" description="Disordered" evidence="3">
    <location>
        <begin position="118"/>
        <end position="143"/>
    </location>
</feature>
<dbReference type="GO" id="GO:0005778">
    <property type="term" value="C:peroxisomal membrane"/>
    <property type="evidence" value="ECO:0007669"/>
    <property type="project" value="TreeGrafter"/>
</dbReference>
<dbReference type="InterPro" id="IPR038322">
    <property type="entry name" value="Pex19_C_sf"/>
</dbReference>
<organism evidence="4 5">
    <name type="scientific">Steinernema glaseri</name>
    <dbReference type="NCBI Taxonomy" id="37863"/>
    <lineage>
        <taxon>Eukaryota</taxon>
        <taxon>Metazoa</taxon>
        <taxon>Ecdysozoa</taxon>
        <taxon>Nematoda</taxon>
        <taxon>Chromadorea</taxon>
        <taxon>Rhabditida</taxon>
        <taxon>Tylenchina</taxon>
        <taxon>Panagrolaimomorpha</taxon>
        <taxon>Strongyloidoidea</taxon>
        <taxon>Steinernematidae</taxon>
        <taxon>Steinernema</taxon>
    </lineage>
</organism>
<evidence type="ECO:0000256" key="1">
    <source>
        <dbReference type="ARBA" id="ARBA00006326"/>
    </source>
</evidence>
<evidence type="ECO:0000313" key="5">
    <source>
        <dbReference type="WBParaSite" id="L893_g23149.t1"/>
    </source>
</evidence>
<protein>
    <recommendedName>
        <fullName evidence="2">Peroxin-19</fullName>
    </recommendedName>
</protein>
<keyword evidence="4" id="KW-1185">Reference proteome</keyword>
<accession>A0A1I7Z640</accession>